<sequence>MEAGDTRFSVEATSVMEVAAPGPDETSLRGVLEVRDLSVLLGGEPEQTPGMVVVFDVSPTLAVRVRSIVEVTDVAPAPHFLLPTGLGDTLAALSRSAVLHKERLYLEINAEALPHEPGTVSPPPQLPVRLTGLTPERSLVFESQGRLFGLPLSWVSQVVTRGPAFSALPGRSGAVAGVMPHGQALWPLYAAPALLGGPPGRRTSWCSSSWRAATWGCAPRACWASTPVSSPQGSRGSSPRPECPAPCSFWTCGACFLEHPLVFLKARVPNRKLPGLTVGLRVPISHRILGGWIPRGPNRCPRICWSPMTRSPSAR</sequence>
<dbReference type="SUPFAM" id="SSF50341">
    <property type="entry name" value="CheW-like"/>
    <property type="match status" value="1"/>
</dbReference>
<evidence type="ECO:0000313" key="1">
    <source>
        <dbReference type="EMBL" id="AKJ02819.1"/>
    </source>
</evidence>
<proteinExistence type="predicted"/>
<accession>A0AAC8Q8P0</accession>
<reference evidence="1 2" key="1">
    <citation type="submission" date="2015-05" db="EMBL/GenBank/DDBJ databases">
        <title>Genome assembly of Archangium gephyra DSM 2261.</title>
        <authorList>
            <person name="Sharma G."/>
            <person name="Subramanian S."/>
        </authorList>
    </citation>
    <scope>NUCLEOTIDE SEQUENCE [LARGE SCALE GENOMIC DNA]</scope>
    <source>
        <strain evidence="1 2">DSM 2261</strain>
    </source>
</reference>
<dbReference type="GO" id="GO:0006935">
    <property type="term" value="P:chemotaxis"/>
    <property type="evidence" value="ECO:0007669"/>
    <property type="project" value="InterPro"/>
</dbReference>
<dbReference type="AlphaFoldDB" id="A0AAC8Q8P0"/>
<name>A0AAC8Q8P0_9BACT</name>
<dbReference type="GO" id="GO:0007165">
    <property type="term" value="P:signal transduction"/>
    <property type="evidence" value="ECO:0007669"/>
    <property type="project" value="InterPro"/>
</dbReference>
<evidence type="ECO:0000313" key="2">
    <source>
        <dbReference type="Proteomes" id="UP000035579"/>
    </source>
</evidence>
<dbReference type="InterPro" id="IPR036061">
    <property type="entry name" value="CheW-like_dom_sf"/>
</dbReference>
<dbReference type="Proteomes" id="UP000035579">
    <property type="component" value="Chromosome"/>
</dbReference>
<protein>
    <submittedName>
        <fullName evidence="1">Positive regulator of CheA protein activity</fullName>
    </submittedName>
</protein>
<gene>
    <name evidence="1" type="ORF">AA314_04445</name>
</gene>
<dbReference type="KEGG" id="age:AA314_04445"/>
<organism evidence="1 2">
    <name type="scientific">Archangium gephyra</name>
    <dbReference type="NCBI Taxonomy" id="48"/>
    <lineage>
        <taxon>Bacteria</taxon>
        <taxon>Pseudomonadati</taxon>
        <taxon>Myxococcota</taxon>
        <taxon>Myxococcia</taxon>
        <taxon>Myxococcales</taxon>
        <taxon>Cystobacterineae</taxon>
        <taxon>Archangiaceae</taxon>
        <taxon>Archangium</taxon>
    </lineage>
</organism>
<dbReference type="EMBL" id="CP011509">
    <property type="protein sequence ID" value="AKJ02819.1"/>
    <property type="molecule type" value="Genomic_DNA"/>
</dbReference>